<proteinExistence type="predicted"/>
<name>A0A9W9SXH2_9EURO</name>
<dbReference type="RefSeq" id="XP_058307536.1">
    <property type="nucleotide sequence ID" value="XM_058453345.1"/>
</dbReference>
<gene>
    <name evidence="2" type="ORF">N7498_006283</name>
</gene>
<dbReference type="GeneID" id="83180646"/>
<feature type="region of interest" description="Disordered" evidence="1">
    <location>
        <begin position="632"/>
        <end position="651"/>
    </location>
</feature>
<dbReference type="Gene3D" id="1.25.10.10">
    <property type="entry name" value="Leucine-rich Repeat Variant"/>
    <property type="match status" value="2"/>
</dbReference>
<protein>
    <submittedName>
        <fullName evidence="2">Uncharacterized protein</fullName>
    </submittedName>
</protein>
<dbReference type="AlphaFoldDB" id="A0A9W9SXH2"/>
<dbReference type="SUPFAM" id="SSF48371">
    <property type="entry name" value="ARM repeat"/>
    <property type="match status" value="2"/>
</dbReference>
<comment type="caution">
    <text evidence="2">The sequence shown here is derived from an EMBL/GenBank/DDBJ whole genome shotgun (WGS) entry which is preliminary data.</text>
</comment>
<dbReference type="EMBL" id="JAPQKR010000013">
    <property type="protein sequence ID" value="KAJ5201620.1"/>
    <property type="molecule type" value="Genomic_DNA"/>
</dbReference>
<organism evidence="2 3">
    <name type="scientific">Penicillium cinerascens</name>
    <dbReference type="NCBI Taxonomy" id="70096"/>
    <lineage>
        <taxon>Eukaryota</taxon>
        <taxon>Fungi</taxon>
        <taxon>Dikarya</taxon>
        <taxon>Ascomycota</taxon>
        <taxon>Pezizomycotina</taxon>
        <taxon>Eurotiomycetes</taxon>
        <taxon>Eurotiomycetidae</taxon>
        <taxon>Eurotiales</taxon>
        <taxon>Aspergillaceae</taxon>
        <taxon>Penicillium</taxon>
    </lineage>
</organism>
<dbReference type="InterPro" id="IPR011989">
    <property type="entry name" value="ARM-like"/>
</dbReference>
<evidence type="ECO:0000256" key="1">
    <source>
        <dbReference type="SAM" id="MobiDB-lite"/>
    </source>
</evidence>
<dbReference type="PANTHER" id="PTHR10957">
    <property type="entry name" value="RAP1 GTPASE-GDP DISSOCIATION STIMULATOR 1"/>
    <property type="match status" value="1"/>
</dbReference>
<reference evidence="2" key="2">
    <citation type="journal article" date="2023" name="IMA Fungus">
        <title>Comparative genomic study of the Penicillium genus elucidates a diverse pangenome and 15 lateral gene transfer events.</title>
        <authorList>
            <person name="Petersen C."/>
            <person name="Sorensen T."/>
            <person name="Nielsen M.R."/>
            <person name="Sondergaard T.E."/>
            <person name="Sorensen J.L."/>
            <person name="Fitzpatrick D.A."/>
            <person name="Frisvad J.C."/>
            <person name="Nielsen K.L."/>
        </authorList>
    </citation>
    <scope>NUCLEOTIDE SEQUENCE</scope>
    <source>
        <strain evidence="2">IBT 15544</strain>
    </source>
</reference>
<keyword evidence="3" id="KW-1185">Reference proteome</keyword>
<dbReference type="InterPro" id="IPR016024">
    <property type="entry name" value="ARM-type_fold"/>
</dbReference>
<dbReference type="OrthoDB" id="26149at2759"/>
<dbReference type="Proteomes" id="UP001150904">
    <property type="component" value="Unassembled WGS sequence"/>
</dbReference>
<dbReference type="GO" id="GO:0005085">
    <property type="term" value="F:guanyl-nucleotide exchange factor activity"/>
    <property type="evidence" value="ECO:0007669"/>
    <property type="project" value="InterPro"/>
</dbReference>
<evidence type="ECO:0000313" key="2">
    <source>
        <dbReference type="EMBL" id="KAJ5201620.1"/>
    </source>
</evidence>
<sequence length="694" mass="76430">MSSGEIYTTLAGDGSAIRTPAPASGLDLPSVDLVLQDLPQISTSLPSRDTETIDSEEQEMMFRSLKSIIEPVEGTAEVAGSFDLKELHASLEQADADARRGRRDLESLRSVRTIIDRLWSCNSEYLAQAAEVLANGSRDPSWRIPFGQSGILKFFLEIISSKEENDTGLLLHALRLVGNSCADTDENRDIVIKDNYTLAVIRHFLNPELIQVAIPVIYNICMDYEPAHSQMAANMTAYILLRLLKDGAMKENDALLSFSYDLVELASEQVQGIENSPGGTILLLMDLAQDEDMTLEYYSPLVNSLAKYLENERFQNVCISDGMVEGVLVTLRRSFSIEIDQSSVEETKAILQLRLKINQALAEVSASSLFMEHYPLNSALSQTLKSWVVADDDQLQICACVMLGNLARSDEVCQVMVRDLKIHEELISLLNSDARGAVLHSALGFLKNLAIAGDNRVSLAEAGIIPAVSRLWAYDSVPQVQFSAASIARQVIISSVENIAHLLAPLSQDPDSPEQERTYLSLLLSLFEKSDSSPIKTEIGRTIASICRTISPKAREGDEKAISILNKLYGLHDGVARPLGAMTTQTQWPVVRSEGWFALALMANNKSGCVEVVDCLQQEEVMELLKATLSADPSSEKEFEETNSSQVSKDRDNAFVLVQELLKNESGALPAGYRDTIEDMVRDASQRLKMPFNS</sequence>
<evidence type="ECO:0000313" key="3">
    <source>
        <dbReference type="Proteomes" id="UP001150904"/>
    </source>
</evidence>
<reference evidence="2" key="1">
    <citation type="submission" date="2022-12" db="EMBL/GenBank/DDBJ databases">
        <authorList>
            <person name="Petersen C."/>
        </authorList>
    </citation>
    <scope>NUCLEOTIDE SEQUENCE</scope>
    <source>
        <strain evidence="2">IBT 15544</strain>
    </source>
</reference>
<accession>A0A9W9SXH2</accession>
<dbReference type="InterPro" id="IPR040144">
    <property type="entry name" value="RAP1GDS1"/>
</dbReference>